<dbReference type="OrthoDB" id="8479357at2"/>
<dbReference type="PROSITE" id="PS50931">
    <property type="entry name" value="HTH_LYSR"/>
    <property type="match status" value="1"/>
</dbReference>
<evidence type="ECO:0000256" key="3">
    <source>
        <dbReference type="ARBA" id="ARBA00023125"/>
    </source>
</evidence>
<evidence type="ECO:0000256" key="5">
    <source>
        <dbReference type="ARBA" id="ARBA00023163"/>
    </source>
</evidence>
<sequence length="320" mass="34441">MELSQLRTLIHVAELGSLSKAADRLHIAQPALSRQVRLLEEELGARLFDRHGRGMILTEQGQDVLRHALRVMAETEGIRASVGNENAPLRGHVAIGMPPTVSDILAEPLVAAFRATHPEATLRIVSAYSGYLLDWMHRGEVDASVLYDPKSARSLHLQPLLEEVLFLVGPPGAELSQDKPVHFRDLRATRLLLPSVGHSLRAILDRCAEDCGFLLDVPVEADSYAALKQLVGGGHGMTVLPPAPIYGDLEHGLLCAAPLINPVPQRKLVLGYPTDRPAPRLARFAGQAITAQVAAMVEQGVWAGKLPMPAGAVPGTDHGP</sequence>
<dbReference type="CDD" id="cd08433">
    <property type="entry name" value="PBP2_Nac"/>
    <property type="match status" value="1"/>
</dbReference>
<dbReference type="PANTHER" id="PTHR30293">
    <property type="entry name" value="TRANSCRIPTIONAL REGULATORY PROTEIN NAC-RELATED"/>
    <property type="match status" value="1"/>
</dbReference>
<dbReference type="PANTHER" id="PTHR30293:SF0">
    <property type="entry name" value="NITROGEN ASSIMILATION REGULATORY PROTEIN NAC"/>
    <property type="match status" value="1"/>
</dbReference>
<dbReference type="InterPro" id="IPR005119">
    <property type="entry name" value="LysR_subst-bd"/>
</dbReference>
<dbReference type="Pfam" id="PF03466">
    <property type="entry name" value="LysR_substrate"/>
    <property type="match status" value="1"/>
</dbReference>
<comment type="caution">
    <text evidence="7">The sequence shown here is derived from an EMBL/GenBank/DDBJ whole genome shotgun (WGS) entry which is preliminary data.</text>
</comment>
<dbReference type="FunFam" id="1.10.10.10:FF:000001">
    <property type="entry name" value="LysR family transcriptional regulator"/>
    <property type="match status" value="1"/>
</dbReference>
<accession>A0A418T803</accession>
<keyword evidence="3" id="KW-0238">DNA-binding</keyword>
<dbReference type="AlphaFoldDB" id="A0A418T803"/>
<evidence type="ECO:0000313" key="7">
    <source>
        <dbReference type="EMBL" id="RJE89364.1"/>
    </source>
</evidence>
<feature type="domain" description="HTH lysR-type" evidence="6">
    <location>
        <begin position="1"/>
        <end position="58"/>
    </location>
</feature>
<proteinExistence type="inferred from homology"/>
<dbReference type="GO" id="GO:0003700">
    <property type="term" value="F:DNA-binding transcription factor activity"/>
    <property type="evidence" value="ECO:0007669"/>
    <property type="project" value="InterPro"/>
</dbReference>
<protein>
    <submittedName>
        <fullName evidence="7">LysR family transcriptional regulator</fullName>
    </submittedName>
</protein>
<name>A0A418T803_9RHOB</name>
<dbReference type="Pfam" id="PF00126">
    <property type="entry name" value="HTH_1"/>
    <property type="match status" value="1"/>
</dbReference>
<reference evidence="8" key="1">
    <citation type="submission" date="2018-09" db="EMBL/GenBank/DDBJ databases">
        <title>Acidovorax cavernicola nov. sp. isolated from Gruta de las Maravillas (Aracena, Spain).</title>
        <authorList>
            <person name="Jurado V."/>
            <person name="Gutierrez-Patricio S."/>
            <person name="Gonzalez-Pimentel J.L."/>
            <person name="Miller A.Z."/>
            <person name="Laiz L."/>
            <person name="Saiz-Jimenez C."/>
        </authorList>
    </citation>
    <scope>NUCLEOTIDE SEQUENCE [LARGE SCALE GENOMIC DNA]</scope>
    <source>
        <strain evidence="8">1011MAR3C25</strain>
    </source>
</reference>
<dbReference type="Gene3D" id="3.40.190.10">
    <property type="entry name" value="Periplasmic binding protein-like II"/>
    <property type="match status" value="2"/>
</dbReference>
<dbReference type="InterPro" id="IPR036390">
    <property type="entry name" value="WH_DNA-bd_sf"/>
</dbReference>
<evidence type="ECO:0000256" key="2">
    <source>
        <dbReference type="ARBA" id="ARBA00023015"/>
    </source>
</evidence>
<dbReference type="PRINTS" id="PR00039">
    <property type="entry name" value="HTHLYSR"/>
</dbReference>
<evidence type="ECO:0000259" key="6">
    <source>
        <dbReference type="PROSITE" id="PS50931"/>
    </source>
</evidence>
<keyword evidence="5" id="KW-0804">Transcription</keyword>
<evidence type="ECO:0000256" key="1">
    <source>
        <dbReference type="ARBA" id="ARBA00009437"/>
    </source>
</evidence>
<dbReference type="SUPFAM" id="SSF46785">
    <property type="entry name" value="Winged helix' DNA-binding domain"/>
    <property type="match status" value="1"/>
</dbReference>
<dbReference type="Proteomes" id="UP000284202">
    <property type="component" value="Unassembled WGS sequence"/>
</dbReference>
<keyword evidence="8" id="KW-1185">Reference proteome</keyword>
<comment type="similarity">
    <text evidence="1">Belongs to the LysR transcriptional regulatory family.</text>
</comment>
<dbReference type="GO" id="GO:2000142">
    <property type="term" value="P:regulation of DNA-templated transcription initiation"/>
    <property type="evidence" value="ECO:0007669"/>
    <property type="project" value="TreeGrafter"/>
</dbReference>
<evidence type="ECO:0000256" key="4">
    <source>
        <dbReference type="ARBA" id="ARBA00023159"/>
    </source>
</evidence>
<organism evidence="7 8">
    <name type="scientific">Paracoccus onubensis</name>
    <dbReference type="NCBI Taxonomy" id="1675788"/>
    <lineage>
        <taxon>Bacteria</taxon>
        <taxon>Pseudomonadati</taxon>
        <taxon>Pseudomonadota</taxon>
        <taxon>Alphaproteobacteria</taxon>
        <taxon>Rhodobacterales</taxon>
        <taxon>Paracoccaceae</taxon>
        <taxon>Paracoccus</taxon>
    </lineage>
</organism>
<dbReference type="SUPFAM" id="SSF53850">
    <property type="entry name" value="Periplasmic binding protein-like II"/>
    <property type="match status" value="1"/>
</dbReference>
<gene>
    <name evidence="7" type="ORF">D3P04_01645</name>
</gene>
<keyword evidence="2" id="KW-0805">Transcription regulation</keyword>
<dbReference type="Gene3D" id="1.10.10.10">
    <property type="entry name" value="Winged helix-like DNA-binding domain superfamily/Winged helix DNA-binding domain"/>
    <property type="match status" value="1"/>
</dbReference>
<keyword evidence="4" id="KW-0010">Activator</keyword>
<dbReference type="GO" id="GO:0003677">
    <property type="term" value="F:DNA binding"/>
    <property type="evidence" value="ECO:0007669"/>
    <property type="project" value="UniProtKB-KW"/>
</dbReference>
<dbReference type="InterPro" id="IPR000847">
    <property type="entry name" value="LysR_HTH_N"/>
</dbReference>
<evidence type="ECO:0000313" key="8">
    <source>
        <dbReference type="Proteomes" id="UP000284202"/>
    </source>
</evidence>
<dbReference type="InterPro" id="IPR036388">
    <property type="entry name" value="WH-like_DNA-bd_sf"/>
</dbReference>
<dbReference type="EMBL" id="QZCG01000001">
    <property type="protein sequence ID" value="RJE89364.1"/>
    <property type="molecule type" value="Genomic_DNA"/>
</dbReference>